<dbReference type="STRING" id="70996.SE18_07000"/>
<keyword evidence="4 11" id="KW-0500">Molybdenum</keyword>
<dbReference type="Proteomes" id="UP000050277">
    <property type="component" value="Unassembled WGS sequence"/>
</dbReference>
<reference evidence="13 14" key="1">
    <citation type="submission" date="2015-07" db="EMBL/GenBank/DDBJ databases">
        <title>Whole genome sequence of Herpetosiphon geysericola DSM 7119.</title>
        <authorList>
            <person name="Hemp J."/>
            <person name="Ward L.M."/>
            <person name="Pace L.A."/>
            <person name="Fischer W.W."/>
        </authorList>
    </citation>
    <scope>NUCLEOTIDE SEQUENCE [LARGE SCALE GENOMIC DNA]</scope>
    <source>
        <strain evidence="13 14">DSM 7119</strain>
    </source>
</reference>
<comment type="function">
    <text evidence="11">Part of the binding-protein-dependent transport system for molybdenum; probably responsible for the translocation of the substrate across the membrane.</text>
</comment>
<dbReference type="Gene3D" id="1.10.3720.10">
    <property type="entry name" value="MetI-like"/>
    <property type="match status" value="1"/>
</dbReference>
<keyword evidence="8 10" id="KW-0472">Membrane</keyword>
<keyword evidence="7" id="KW-0764">Sulfate transport</keyword>
<accession>A0A0P6Z0G8</accession>
<dbReference type="AlphaFoldDB" id="A0A0P6Z0G8"/>
<dbReference type="InterPro" id="IPR005667">
    <property type="entry name" value="Sulph_transpt2"/>
</dbReference>
<name>A0A0P6Z0G8_9CHLR</name>
<comment type="caution">
    <text evidence="13">The sequence shown here is derived from an EMBL/GenBank/DDBJ whole genome shotgun (WGS) entry which is preliminary data.</text>
</comment>
<feature type="transmembrane region" description="Helical" evidence="10">
    <location>
        <begin position="56"/>
        <end position="78"/>
    </location>
</feature>
<keyword evidence="11" id="KW-1003">Cell membrane</keyword>
<evidence type="ECO:0000256" key="7">
    <source>
        <dbReference type="ARBA" id="ARBA00023032"/>
    </source>
</evidence>
<comment type="similarity">
    <text evidence="11">Belongs to the binding-protein-dependent transport system permease family. CysTW subfamily.</text>
</comment>
<dbReference type="NCBIfam" id="TIGR01581">
    <property type="entry name" value="Mo_ABC_porter"/>
    <property type="match status" value="1"/>
</dbReference>
<evidence type="ECO:0000256" key="11">
    <source>
        <dbReference type="RuleBase" id="RU365097"/>
    </source>
</evidence>
<evidence type="ECO:0000256" key="10">
    <source>
        <dbReference type="RuleBase" id="RU363032"/>
    </source>
</evidence>
<dbReference type="PATRIC" id="fig|70996.4.peg.4757"/>
<feature type="transmembrane region" description="Helical" evidence="10">
    <location>
        <begin position="130"/>
        <end position="148"/>
    </location>
</feature>
<dbReference type="SUPFAM" id="SSF161098">
    <property type="entry name" value="MetI-like"/>
    <property type="match status" value="1"/>
</dbReference>
<feature type="transmembrane region" description="Helical" evidence="10">
    <location>
        <begin position="90"/>
        <end position="110"/>
    </location>
</feature>
<evidence type="ECO:0000313" key="13">
    <source>
        <dbReference type="EMBL" id="KPL90352.1"/>
    </source>
</evidence>
<feature type="transmembrane region" description="Helical" evidence="10">
    <location>
        <begin position="176"/>
        <end position="198"/>
    </location>
</feature>
<dbReference type="GO" id="GO:0005886">
    <property type="term" value="C:plasma membrane"/>
    <property type="evidence" value="ECO:0007669"/>
    <property type="project" value="UniProtKB-SubCell"/>
</dbReference>
<keyword evidence="14" id="KW-1185">Reference proteome</keyword>
<gene>
    <name evidence="13" type="ORF">SE18_07000</name>
</gene>
<keyword evidence="3 10" id="KW-0813">Transport</keyword>
<dbReference type="RefSeq" id="WP_054533715.1">
    <property type="nucleotide sequence ID" value="NZ_LGKP01000012.1"/>
</dbReference>
<dbReference type="InterPro" id="IPR006469">
    <property type="entry name" value="NifC_ABC_porter"/>
</dbReference>
<dbReference type="PROSITE" id="PS50928">
    <property type="entry name" value="ABC_TM1"/>
    <property type="match status" value="1"/>
</dbReference>
<evidence type="ECO:0000256" key="8">
    <source>
        <dbReference type="ARBA" id="ARBA00023136"/>
    </source>
</evidence>
<evidence type="ECO:0000256" key="4">
    <source>
        <dbReference type="ARBA" id="ARBA00022505"/>
    </source>
</evidence>
<dbReference type="CDD" id="cd06261">
    <property type="entry name" value="TM_PBP2"/>
    <property type="match status" value="1"/>
</dbReference>
<dbReference type="PANTHER" id="PTHR30406:SF8">
    <property type="entry name" value="SULFATE TRANSPORT SYSTEM PERMEASE PROTEIN CYST"/>
    <property type="match status" value="1"/>
</dbReference>
<dbReference type="PANTHER" id="PTHR30406">
    <property type="entry name" value="SULFATE TRANSPORT SYSTEM PERMEASE PROTEIN"/>
    <property type="match status" value="1"/>
</dbReference>
<evidence type="ECO:0000256" key="2">
    <source>
        <dbReference type="ARBA" id="ARBA00011779"/>
    </source>
</evidence>
<feature type="domain" description="ABC transmembrane type-1" evidence="12">
    <location>
        <begin position="52"/>
        <end position="254"/>
    </location>
</feature>
<protein>
    <recommendedName>
        <fullName evidence="11">Molybdenum transport system permease</fullName>
    </recommendedName>
</protein>
<evidence type="ECO:0000259" key="12">
    <source>
        <dbReference type="PROSITE" id="PS50928"/>
    </source>
</evidence>
<evidence type="ECO:0000256" key="3">
    <source>
        <dbReference type="ARBA" id="ARBA00022448"/>
    </source>
</evidence>
<dbReference type="InterPro" id="IPR035906">
    <property type="entry name" value="MetI-like_sf"/>
</dbReference>
<dbReference type="GO" id="GO:0015098">
    <property type="term" value="F:molybdate ion transmembrane transporter activity"/>
    <property type="evidence" value="ECO:0007669"/>
    <property type="project" value="UniProtKB-UniRule"/>
</dbReference>
<keyword evidence="6 10" id="KW-1133">Transmembrane helix</keyword>
<dbReference type="Pfam" id="PF00528">
    <property type="entry name" value="BPD_transp_1"/>
    <property type="match status" value="1"/>
</dbReference>
<comment type="function">
    <text evidence="9">Part of the ABC transporter complex CysAWTP (TC 3.A.1.6.1) involved in sulfate/thiosulfate import. Probably responsible for the translocation of the substrate across the membrane.</text>
</comment>
<dbReference type="GO" id="GO:0015419">
    <property type="term" value="F:ABC-type sulfate transporter activity"/>
    <property type="evidence" value="ECO:0007669"/>
    <property type="project" value="InterPro"/>
</dbReference>
<feature type="transmembrane region" description="Helical" evidence="10">
    <location>
        <begin position="235"/>
        <end position="258"/>
    </location>
</feature>
<dbReference type="InterPro" id="IPR011867">
    <property type="entry name" value="ModB_ABC"/>
</dbReference>
<comment type="subcellular location">
    <subcellularLocation>
        <location evidence="10">Cell membrane</location>
        <topology evidence="10">Multi-pass membrane protein</topology>
    </subcellularLocation>
    <subcellularLocation>
        <location evidence="1">Membrane</location>
        <topology evidence="1">Multi-pass membrane protein</topology>
    </subcellularLocation>
</comment>
<organism evidence="13 14">
    <name type="scientific">Herpetosiphon geysericola</name>
    <dbReference type="NCBI Taxonomy" id="70996"/>
    <lineage>
        <taxon>Bacteria</taxon>
        <taxon>Bacillati</taxon>
        <taxon>Chloroflexota</taxon>
        <taxon>Chloroflexia</taxon>
        <taxon>Herpetosiphonales</taxon>
        <taxon>Herpetosiphonaceae</taxon>
        <taxon>Herpetosiphon</taxon>
    </lineage>
</organism>
<sequence>MRNKRFGRQCWLILASLPLLGFLLIPLIALALRVPVAALASTFAKQTVREALSLSILTTSSSMLITLLFGTPIAILLARPRFRGQSLLDTLIDLPMILPPSVAGIALLMAFGRRGLLGQYLRILEIELPFTTTAVVLAQVFVASPFYIKAASAAFATIDHDLEDAAALDGANSRQIFWFISIPLAWTGLVSGAVMTWARALGEFGATIIFAGNFVGRTQTMPLAIYQGFEQDLNVALVLALLLLVISFVILGLVKGLLAQRLR</sequence>
<dbReference type="OrthoDB" id="9795403at2"/>
<keyword evidence="5 10" id="KW-0812">Transmembrane</keyword>
<evidence type="ECO:0000313" key="14">
    <source>
        <dbReference type="Proteomes" id="UP000050277"/>
    </source>
</evidence>
<comment type="subunit">
    <text evidence="2">The complex is composed of two ATP-binding proteins (CysA), two transmembrane proteins (CysT and CysW) and a solute-binding protein (CysP).</text>
</comment>
<evidence type="ECO:0000256" key="6">
    <source>
        <dbReference type="ARBA" id="ARBA00022989"/>
    </source>
</evidence>
<evidence type="ECO:0000256" key="9">
    <source>
        <dbReference type="ARBA" id="ARBA00025323"/>
    </source>
</evidence>
<dbReference type="NCBIfam" id="TIGR02141">
    <property type="entry name" value="modB_ABC"/>
    <property type="match status" value="1"/>
</dbReference>
<dbReference type="InterPro" id="IPR000515">
    <property type="entry name" value="MetI-like"/>
</dbReference>
<evidence type="ECO:0000256" key="1">
    <source>
        <dbReference type="ARBA" id="ARBA00004141"/>
    </source>
</evidence>
<proteinExistence type="inferred from homology"/>
<evidence type="ECO:0000256" key="5">
    <source>
        <dbReference type="ARBA" id="ARBA00022692"/>
    </source>
</evidence>
<dbReference type="EMBL" id="LGKP01000012">
    <property type="protein sequence ID" value="KPL90352.1"/>
    <property type="molecule type" value="Genomic_DNA"/>
</dbReference>